<dbReference type="VEuPathDB" id="TriTrypDB:TRSC58_05027"/>
<evidence type="ECO:0000313" key="1">
    <source>
        <dbReference type="EMBL" id="ESL07286.1"/>
    </source>
</evidence>
<evidence type="ECO:0000313" key="2">
    <source>
        <dbReference type="Proteomes" id="UP000031737"/>
    </source>
</evidence>
<accession>A0A061IZI0</accession>
<dbReference type="EMBL" id="AUPL01005027">
    <property type="protein sequence ID" value="ESL07286.1"/>
    <property type="molecule type" value="Genomic_DNA"/>
</dbReference>
<gene>
    <name evidence="1" type="ORF">TRSC58_05027</name>
</gene>
<protein>
    <submittedName>
        <fullName evidence="1">Uncharacterized protein</fullName>
    </submittedName>
</protein>
<dbReference type="OrthoDB" id="241664at2759"/>
<name>A0A061IZI0_TRYRA</name>
<comment type="caution">
    <text evidence="1">The sequence shown here is derived from an EMBL/GenBank/DDBJ whole genome shotgun (WGS) entry which is preliminary data.</text>
</comment>
<keyword evidence="2" id="KW-1185">Reference proteome</keyword>
<organism evidence="1 2">
    <name type="scientific">Trypanosoma rangeli SC58</name>
    <dbReference type="NCBI Taxonomy" id="429131"/>
    <lineage>
        <taxon>Eukaryota</taxon>
        <taxon>Discoba</taxon>
        <taxon>Euglenozoa</taxon>
        <taxon>Kinetoplastea</taxon>
        <taxon>Metakinetoplastina</taxon>
        <taxon>Trypanosomatida</taxon>
        <taxon>Trypanosomatidae</taxon>
        <taxon>Trypanosoma</taxon>
        <taxon>Herpetosoma</taxon>
    </lineage>
</organism>
<dbReference type="Proteomes" id="UP000031737">
    <property type="component" value="Unassembled WGS sequence"/>
</dbReference>
<proteinExistence type="predicted"/>
<reference evidence="1 2" key="1">
    <citation type="submission" date="2013-07" db="EMBL/GenBank/DDBJ databases">
        <authorList>
            <person name="Stoco P.H."/>
            <person name="Wagner G."/>
            <person name="Gerber A."/>
            <person name="Zaha A."/>
            <person name="Thompson C."/>
            <person name="Bartholomeu D.C."/>
            <person name="Luckemeyer D.D."/>
            <person name="Bahia D."/>
            <person name="Loreto E."/>
            <person name="Prestes E.B."/>
            <person name="Lima F.M."/>
            <person name="Rodrigues-Luiz G."/>
            <person name="Vallejo G.A."/>
            <person name="Filho J.F."/>
            <person name="Monteiro K.M."/>
            <person name="Tyler K.M."/>
            <person name="de Almeida L.G."/>
            <person name="Ortiz M.F."/>
            <person name="Siervo M.A."/>
            <person name="de Moraes M.H."/>
            <person name="Cunha O.L."/>
            <person name="Mendonca-Neto R."/>
            <person name="Silva R."/>
            <person name="Teixeira S.M."/>
            <person name="Murta S.M."/>
            <person name="Sincero T.C."/>
            <person name="Mendes T.A."/>
            <person name="Urmenyi T.P."/>
            <person name="Silva V.G."/>
            <person name="da Rocha W.D."/>
            <person name="Andersson B."/>
            <person name="Romanha A.J."/>
            <person name="Steindel M."/>
            <person name="de Vasconcelos A.T."/>
            <person name="Grisard E.C."/>
        </authorList>
    </citation>
    <scope>NUCLEOTIDE SEQUENCE [LARGE SCALE GENOMIC DNA]</scope>
    <source>
        <strain evidence="1 2">SC58</strain>
    </source>
</reference>
<sequence length="323" mass="36330">MLASLFYTRAPPQELAESVGKRNNSQGDFTTCLKDANAPISLPQHSVVTNCASSPGCLASQKQRRKSRSGEFISSADIFKIAVEPSTLIFENESTKNDSILDEAASLEKIKLLFHGWLVRRRMRSRLGCLLIAQILELKNRNRGQNELERSTGGDSSQRAICISRLVSFLEHGVTNNKDDEQQKPQKKKIVKLLSQPRLETKKHSSDAKLYRQLSLPLYSSDKTKIIGQQILNSLQEAVGTEESHRDRIIRDIPPTFLSERRSVFLLTVFGLEDSEKRFAQVPRFVMGDGSDVLSSAHSFISMFGGQYFQVIDNLNHMYGALR</sequence>
<dbReference type="AlphaFoldDB" id="A0A061IZI0"/>